<sequence>MKLDTRIRILNLGVNSGDEFEAIISLSKNISNLELVGIDYCPSAINTAKDMFKEYTNISFYTHDINNLESLNLGKFDLIISIGTLQSSNLEFNPLLMSIVQNQLRKDGAMILGFPNCRWIDGEMIYGARVKNYAFSEMGLLYKDVIFSKKYLQQKKYRVTITGKDYIFLTATSISK</sequence>
<evidence type="ECO:0000259" key="1">
    <source>
        <dbReference type="Pfam" id="PF13847"/>
    </source>
</evidence>
<organism evidence="2">
    <name type="scientific">hydrothermal vent metagenome</name>
    <dbReference type="NCBI Taxonomy" id="652676"/>
    <lineage>
        <taxon>unclassified sequences</taxon>
        <taxon>metagenomes</taxon>
        <taxon>ecological metagenomes</taxon>
    </lineage>
</organism>
<name>A0A1W1BUL4_9ZZZZ</name>
<dbReference type="Gene3D" id="3.40.50.150">
    <property type="entry name" value="Vaccinia Virus protein VP39"/>
    <property type="match status" value="1"/>
</dbReference>
<dbReference type="CDD" id="cd02440">
    <property type="entry name" value="AdoMet_MTases"/>
    <property type="match status" value="1"/>
</dbReference>
<protein>
    <recommendedName>
        <fullName evidence="1">Methyltransferase domain-containing protein</fullName>
    </recommendedName>
</protein>
<evidence type="ECO:0000313" key="2">
    <source>
        <dbReference type="EMBL" id="SFV57151.1"/>
    </source>
</evidence>
<dbReference type="InterPro" id="IPR025714">
    <property type="entry name" value="Methyltranfer_dom"/>
</dbReference>
<reference evidence="2" key="1">
    <citation type="submission" date="2016-10" db="EMBL/GenBank/DDBJ databases">
        <authorList>
            <person name="de Groot N.N."/>
        </authorList>
    </citation>
    <scope>NUCLEOTIDE SEQUENCE</scope>
</reference>
<dbReference type="InterPro" id="IPR029063">
    <property type="entry name" value="SAM-dependent_MTases_sf"/>
</dbReference>
<dbReference type="AlphaFoldDB" id="A0A1W1BUL4"/>
<dbReference type="SUPFAM" id="SSF53335">
    <property type="entry name" value="S-adenosyl-L-methionine-dependent methyltransferases"/>
    <property type="match status" value="1"/>
</dbReference>
<proteinExistence type="predicted"/>
<dbReference type="EMBL" id="FPHF01000039">
    <property type="protein sequence ID" value="SFV57151.1"/>
    <property type="molecule type" value="Genomic_DNA"/>
</dbReference>
<feature type="domain" description="Methyltransferase" evidence="1">
    <location>
        <begin position="7"/>
        <end position="120"/>
    </location>
</feature>
<dbReference type="Pfam" id="PF13847">
    <property type="entry name" value="Methyltransf_31"/>
    <property type="match status" value="1"/>
</dbReference>
<gene>
    <name evidence="2" type="ORF">MNB_SM-4-929</name>
</gene>
<accession>A0A1W1BUL4</accession>